<dbReference type="SUPFAM" id="SSF52540">
    <property type="entry name" value="P-loop containing nucleoside triphosphate hydrolases"/>
    <property type="match status" value="1"/>
</dbReference>
<dbReference type="PROSITE" id="PS51194">
    <property type="entry name" value="HELICASE_CTER"/>
    <property type="match status" value="1"/>
</dbReference>
<dbReference type="EMBL" id="AP022586">
    <property type="protein sequence ID" value="BBY17733.1"/>
    <property type="molecule type" value="Genomic_DNA"/>
</dbReference>
<dbReference type="PANTHER" id="PTHR47962:SF7">
    <property type="entry name" value="MITOCHONDRIAL ATP-DEPENDENT HELICASE IRC3-RELATED"/>
    <property type="match status" value="1"/>
</dbReference>
<dbReference type="GO" id="GO:0003677">
    <property type="term" value="F:DNA binding"/>
    <property type="evidence" value="ECO:0007669"/>
    <property type="project" value="TreeGrafter"/>
</dbReference>
<name>A0AAD1IU24_9MYCO</name>
<dbReference type="CDD" id="cd18799">
    <property type="entry name" value="SF2_C_EcoAI-like"/>
    <property type="match status" value="1"/>
</dbReference>
<feature type="domain" description="Helicase C-terminal" evidence="1">
    <location>
        <begin position="1"/>
        <end position="124"/>
    </location>
</feature>
<evidence type="ECO:0000313" key="3">
    <source>
        <dbReference type="Proteomes" id="UP000466607"/>
    </source>
</evidence>
<gene>
    <name evidence="2" type="ORF">MLIT_33250</name>
</gene>
<dbReference type="AlphaFoldDB" id="A0AAD1IU24"/>
<sequence>MADRFVAAGIPAQAVSADAPAVERQDALTALRNRHINIIFAVDLFNEGLDIPEVDTVLFLRPTESATVFLQQLGRGLRLTRGKAVLTALDFVGHQRREFRFDQRFHALTGASRKELARQVEHGFPFLPSGSQIILDAVANASFSRTSASR</sequence>
<dbReference type="Pfam" id="PF00271">
    <property type="entry name" value="Helicase_C"/>
    <property type="match status" value="1"/>
</dbReference>
<organism evidence="2 3">
    <name type="scientific">Mycolicibacterium litorale</name>
    <dbReference type="NCBI Taxonomy" id="758802"/>
    <lineage>
        <taxon>Bacteria</taxon>
        <taxon>Bacillati</taxon>
        <taxon>Actinomycetota</taxon>
        <taxon>Actinomycetes</taxon>
        <taxon>Mycobacteriales</taxon>
        <taxon>Mycobacteriaceae</taxon>
        <taxon>Mycolicibacterium</taxon>
    </lineage>
</organism>
<reference evidence="2 3" key="1">
    <citation type="journal article" date="2019" name="Emerg. Microbes Infect.">
        <title>Comprehensive subspecies identification of 175 nontuberculous mycobacteria species based on 7547 genomic profiles.</title>
        <authorList>
            <person name="Matsumoto Y."/>
            <person name="Kinjo T."/>
            <person name="Motooka D."/>
            <person name="Nabeya D."/>
            <person name="Jung N."/>
            <person name="Uechi K."/>
            <person name="Horii T."/>
            <person name="Iida T."/>
            <person name="Fujita J."/>
            <person name="Nakamura S."/>
        </authorList>
    </citation>
    <scope>NUCLEOTIDE SEQUENCE [LARGE SCALE GENOMIC DNA]</scope>
    <source>
        <strain evidence="2 3">JCM 17423</strain>
    </source>
</reference>
<protein>
    <recommendedName>
        <fullName evidence="1">Helicase C-terminal domain-containing protein</fullName>
    </recommendedName>
</protein>
<keyword evidence="3" id="KW-1185">Reference proteome</keyword>
<accession>A0AAD1IU24</accession>
<dbReference type="InterPro" id="IPR052511">
    <property type="entry name" value="ATP-dep_Helicase"/>
</dbReference>
<evidence type="ECO:0000259" key="1">
    <source>
        <dbReference type="PROSITE" id="PS51194"/>
    </source>
</evidence>
<dbReference type="InterPro" id="IPR027417">
    <property type="entry name" value="P-loop_NTPase"/>
</dbReference>
<dbReference type="Proteomes" id="UP000466607">
    <property type="component" value="Chromosome"/>
</dbReference>
<dbReference type="Gene3D" id="3.40.50.300">
    <property type="entry name" value="P-loop containing nucleotide triphosphate hydrolases"/>
    <property type="match status" value="1"/>
</dbReference>
<proteinExistence type="predicted"/>
<dbReference type="GO" id="GO:0016887">
    <property type="term" value="F:ATP hydrolysis activity"/>
    <property type="evidence" value="ECO:0007669"/>
    <property type="project" value="TreeGrafter"/>
</dbReference>
<evidence type="ECO:0000313" key="2">
    <source>
        <dbReference type="EMBL" id="BBY17733.1"/>
    </source>
</evidence>
<dbReference type="InterPro" id="IPR001650">
    <property type="entry name" value="Helicase_C-like"/>
</dbReference>
<dbReference type="SMART" id="SM00490">
    <property type="entry name" value="HELICc"/>
    <property type="match status" value="1"/>
</dbReference>
<dbReference type="PANTHER" id="PTHR47962">
    <property type="entry name" value="ATP-DEPENDENT HELICASE LHR-RELATED-RELATED"/>
    <property type="match status" value="1"/>
</dbReference>